<keyword evidence="5" id="KW-1185">Reference proteome</keyword>
<dbReference type="GeneID" id="123394000"/>
<dbReference type="InterPro" id="IPR039497">
    <property type="entry name" value="CC144C-like_CC_dom"/>
</dbReference>
<dbReference type="Proteomes" id="UP000000715">
    <property type="component" value="Unplaced"/>
</dbReference>
<sequence>MKQELEFNLRALDVELRTLRSNVNQVSVRQLQEELANTLKTLSMSEASLEVKSRCCTNLEYEVKDLKEKLAQSKNQVDDLTAKLETVSSRNQVLIQELSSMKEIQTKCEELEKDKKKLEQQVVKLRSCVEVNMLKYSEMEQYKRDFEETTRLNVAEKLKEVDLFLEMQVAFQESLAQAREKKYASGRSQMQLRIKELEFELSKMKNSQDATKTELDLYKHLYQEEVTHRMSLTNELNKTSAANMRPAPDLPYGINVNNNSSLFNRDVSLRENMVIHTSNSRRSSNDIDTYITKIA</sequence>
<dbReference type="InterPro" id="IPR021885">
    <property type="entry name" value="DUF3496"/>
</dbReference>
<dbReference type="RefSeq" id="XP_044943338.1">
    <property type="nucleotide sequence ID" value="XM_045087403.1"/>
</dbReference>
<feature type="coiled-coil region" evidence="2">
    <location>
        <begin position="2"/>
        <end position="128"/>
    </location>
</feature>
<evidence type="ECO:0000256" key="1">
    <source>
        <dbReference type="ARBA" id="ARBA00023054"/>
    </source>
</evidence>
<evidence type="ECO:0000313" key="6">
    <source>
        <dbReference type="RefSeq" id="XP_044943338.1"/>
    </source>
</evidence>
<feature type="domain" description="CCDC144C-like coiled-coil" evidence="4">
    <location>
        <begin position="26"/>
        <end position="76"/>
    </location>
</feature>
<dbReference type="PANTHER" id="PTHR22245:SF3">
    <property type="entry name" value="COILED-COIL DOMAIN-CONTAINING PROTEIN 144A-RELATED"/>
    <property type="match status" value="1"/>
</dbReference>
<name>A0A8U0SIF3_MUSPF</name>
<dbReference type="PANTHER" id="PTHR22245">
    <property type="entry name" value="COILED-COIL DOMAIN-CONTAINING PROTEIN 144A-RELATED"/>
    <property type="match status" value="1"/>
</dbReference>
<dbReference type="Pfam" id="PF14915">
    <property type="entry name" value="CCDC144C"/>
    <property type="match status" value="1"/>
</dbReference>
<evidence type="ECO:0000259" key="4">
    <source>
        <dbReference type="Pfam" id="PF14915"/>
    </source>
</evidence>
<proteinExistence type="predicted"/>
<feature type="domain" description="DUF3496" evidence="3">
    <location>
        <begin position="187"/>
        <end position="240"/>
    </location>
</feature>
<reference evidence="6" key="1">
    <citation type="submission" date="2025-08" db="UniProtKB">
        <authorList>
            <consortium name="RefSeq"/>
        </authorList>
    </citation>
    <scope>IDENTIFICATION</scope>
    <source>
        <tissue evidence="6">Brain</tissue>
    </source>
</reference>
<evidence type="ECO:0000259" key="3">
    <source>
        <dbReference type="Pfam" id="PF12001"/>
    </source>
</evidence>
<dbReference type="Pfam" id="PF12001">
    <property type="entry name" value="DUF3496"/>
    <property type="match status" value="1"/>
</dbReference>
<dbReference type="AlphaFoldDB" id="A0A8U0SIF3"/>
<protein>
    <submittedName>
        <fullName evidence="6">Ankyrin repeat domain-containing protein 26-like</fullName>
    </submittedName>
</protein>
<dbReference type="InterPro" id="IPR040118">
    <property type="entry name" value="C144A/B/C"/>
</dbReference>
<dbReference type="OrthoDB" id="9634956at2759"/>
<evidence type="ECO:0000256" key="2">
    <source>
        <dbReference type="SAM" id="Coils"/>
    </source>
</evidence>
<organism evidence="5 6">
    <name type="scientific">Mustela putorius furo</name>
    <name type="common">European domestic ferret</name>
    <name type="synonym">Mustela furo</name>
    <dbReference type="NCBI Taxonomy" id="9669"/>
    <lineage>
        <taxon>Eukaryota</taxon>
        <taxon>Metazoa</taxon>
        <taxon>Chordata</taxon>
        <taxon>Craniata</taxon>
        <taxon>Vertebrata</taxon>
        <taxon>Euteleostomi</taxon>
        <taxon>Mammalia</taxon>
        <taxon>Eutheria</taxon>
        <taxon>Laurasiatheria</taxon>
        <taxon>Carnivora</taxon>
        <taxon>Caniformia</taxon>
        <taxon>Musteloidea</taxon>
        <taxon>Mustelidae</taxon>
        <taxon>Mustelinae</taxon>
        <taxon>Mustela</taxon>
    </lineage>
</organism>
<accession>A0A8U0SIF3</accession>
<evidence type="ECO:0000313" key="5">
    <source>
        <dbReference type="Proteomes" id="UP000000715"/>
    </source>
</evidence>
<feature type="coiled-coil region" evidence="2">
    <location>
        <begin position="187"/>
        <end position="214"/>
    </location>
</feature>
<keyword evidence="1 2" id="KW-0175">Coiled coil</keyword>
<gene>
    <name evidence="6" type="primary">LOC123394000</name>
</gene>